<geneLocation type="plasmid" evidence="3 4">
    <name>pBRH01</name>
</geneLocation>
<evidence type="ECO:0000256" key="2">
    <source>
        <dbReference type="SAM" id="SignalP"/>
    </source>
</evidence>
<feature type="region of interest" description="Disordered" evidence="1">
    <location>
        <begin position="183"/>
        <end position="207"/>
    </location>
</feature>
<feature type="chain" id="PRO_5003192767" description="Secreted protein" evidence="2">
    <location>
        <begin position="20"/>
        <end position="489"/>
    </location>
</feature>
<reference evidence="3 4" key="1">
    <citation type="journal article" date="2011" name="J. Bacteriol.">
        <title>Complete genome sequence of Burkholderia rhizoxinica, an endosymbiont of Rhizopus microsporus.</title>
        <authorList>
            <person name="Lackner G."/>
            <person name="Moebius N."/>
            <person name="Partida-Martinez L."/>
            <person name="Hertweck C."/>
        </authorList>
    </citation>
    <scope>NUCLEOTIDE SEQUENCE [LARGE SCALE GENOMIC DNA]</scope>
    <source>
        <strain evidence="4">DSM 19002 / CIP 109453 / HKI 454</strain>
        <plasmid evidence="3 4">pBRH01</plasmid>
    </source>
</reference>
<organism evidence="3 4">
    <name type="scientific">Mycetohabitans rhizoxinica (strain DSM 19002 / CIP 109453 / HKI 454)</name>
    <name type="common">Paraburkholderia rhizoxinica</name>
    <dbReference type="NCBI Taxonomy" id="882378"/>
    <lineage>
        <taxon>Bacteria</taxon>
        <taxon>Pseudomonadati</taxon>
        <taxon>Pseudomonadota</taxon>
        <taxon>Betaproteobacteria</taxon>
        <taxon>Burkholderiales</taxon>
        <taxon>Burkholderiaceae</taxon>
        <taxon>Mycetohabitans</taxon>
    </lineage>
</organism>
<feature type="compositionally biased region" description="Low complexity" evidence="1">
    <location>
        <begin position="191"/>
        <end position="203"/>
    </location>
</feature>
<gene>
    <name evidence="3" type="ordered locus">RBRH_00402</name>
</gene>
<feature type="region of interest" description="Disordered" evidence="1">
    <location>
        <begin position="28"/>
        <end position="107"/>
    </location>
</feature>
<dbReference type="EMBL" id="FR687360">
    <property type="protein sequence ID" value="CBW76482.1"/>
    <property type="molecule type" value="Genomic_DNA"/>
</dbReference>
<feature type="signal peptide" evidence="2">
    <location>
        <begin position="1"/>
        <end position="19"/>
    </location>
</feature>
<evidence type="ECO:0000256" key="1">
    <source>
        <dbReference type="SAM" id="MobiDB-lite"/>
    </source>
</evidence>
<feature type="compositionally biased region" description="Basic and acidic residues" evidence="1">
    <location>
        <begin position="52"/>
        <end position="72"/>
    </location>
</feature>
<keyword evidence="2" id="KW-0732">Signal</keyword>
<protein>
    <recommendedName>
        <fullName evidence="5">Secreted protein</fullName>
    </recommendedName>
</protein>
<proteinExistence type="predicted"/>
<feature type="region of interest" description="Disordered" evidence="1">
    <location>
        <begin position="130"/>
        <end position="152"/>
    </location>
</feature>
<dbReference type="KEGG" id="brh:RBRH_00402"/>
<sequence>MTRQTSRLLSKLGAGMVLAVTAGCGGTTSSDVGASAEHRTEGAPFTVSRLDASLRDERGEHDKVEERHRPDGPELDGDAMPAHAAPTALGDGNSRELSHTETTNLQRQDDTEKLHGWTDAAHARTCLSAPAKRPSDEYKRRSHSSRTLSLPVFHGPHPDNTNGNAHPDGSTILRGVSSIDIPRPAHRRSRASLTLSPTTRSSSEQSNEGLNVLPHFFHDTNFNPLEAFRSTPGDTVATLEERPAAPLSTRLRSWMREAHADFADCRTMPCPHRGSPQPWTTLFDVDARMRQHEKQEIVRRKLEEWAYAQQVVPVAPEAFDQLDQRDKLWVALRISDAEAADNGDLFAWSMAAELFPCEALRQRQHRKFVSWMLQMFDLRLDLVALGERGARQDELDAFVRAAARDVDQQDRLEQLERALHALAVYEIVPRMRNILEPTGAPLHEVAETTFRVVEALKQLAAEVVPTAVQQGAVDTDYADRFNQLLSGTI</sequence>
<evidence type="ECO:0000313" key="4">
    <source>
        <dbReference type="Proteomes" id="UP000007437"/>
    </source>
</evidence>
<dbReference type="HOGENOM" id="CLU_557449_0_0_4"/>
<accession>E5ATQ8</accession>
<dbReference type="PROSITE" id="PS51257">
    <property type="entry name" value="PROKAR_LIPOPROTEIN"/>
    <property type="match status" value="1"/>
</dbReference>
<evidence type="ECO:0000313" key="3">
    <source>
        <dbReference type="EMBL" id="CBW76482.1"/>
    </source>
</evidence>
<dbReference type="Proteomes" id="UP000007437">
    <property type="component" value="Plasmid pBRH01"/>
</dbReference>
<keyword evidence="3" id="KW-0614">Plasmid</keyword>
<name>E5ATQ8_MYCRK</name>
<dbReference type="AlphaFoldDB" id="E5ATQ8"/>
<evidence type="ECO:0008006" key="5">
    <source>
        <dbReference type="Google" id="ProtNLM"/>
    </source>
</evidence>